<keyword evidence="2" id="KW-0472">Membrane</keyword>
<dbReference type="AlphaFoldDB" id="A0A8J4YCY9"/>
<gene>
    <name evidence="3" type="ORF">GWK47_040825</name>
</gene>
<accession>A0A8J4YCY9</accession>
<evidence type="ECO:0000313" key="3">
    <source>
        <dbReference type="EMBL" id="KAG0724318.1"/>
    </source>
</evidence>
<organism evidence="3 4">
    <name type="scientific">Chionoecetes opilio</name>
    <name type="common">Atlantic snow crab</name>
    <name type="synonym">Cancer opilio</name>
    <dbReference type="NCBI Taxonomy" id="41210"/>
    <lineage>
        <taxon>Eukaryota</taxon>
        <taxon>Metazoa</taxon>
        <taxon>Ecdysozoa</taxon>
        <taxon>Arthropoda</taxon>
        <taxon>Crustacea</taxon>
        <taxon>Multicrustacea</taxon>
        <taxon>Malacostraca</taxon>
        <taxon>Eumalacostraca</taxon>
        <taxon>Eucarida</taxon>
        <taxon>Decapoda</taxon>
        <taxon>Pleocyemata</taxon>
        <taxon>Brachyura</taxon>
        <taxon>Eubrachyura</taxon>
        <taxon>Majoidea</taxon>
        <taxon>Majidae</taxon>
        <taxon>Chionoecetes</taxon>
    </lineage>
</organism>
<dbReference type="EMBL" id="JACEEZ010007069">
    <property type="protein sequence ID" value="KAG0724318.1"/>
    <property type="molecule type" value="Genomic_DNA"/>
</dbReference>
<name>A0A8J4YCY9_CHIOP</name>
<feature type="transmembrane region" description="Helical" evidence="2">
    <location>
        <begin position="32"/>
        <end position="50"/>
    </location>
</feature>
<protein>
    <submittedName>
        <fullName evidence="3">Uncharacterized protein</fullName>
    </submittedName>
</protein>
<dbReference type="Proteomes" id="UP000770661">
    <property type="component" value="Unassembled WGS sequence"/>
</dbReference>
<evidence type="ECO:0000256" key="1">
    <source>
        <dbReference type="SAM" id="MobiDB-lite"/>
    </source>
</evidence>
<evidence type="ECO:0000256" key="2">
    <source>
        <dbReference type="SAM" id="Phobius"/>
    </source>
</evidence>
<feature type="region of interest" description="Disordered" evidence="1">
    <location>
        <begin position="91"/>
        <end position="123"/>
    </location>
</feature>
<keyword evidence="2" id="KW-0812">Transmembrane</keyword>
<proteinExistence type="predicted"/>
<reference evidence="3" key="1">
    <citation type="submission" date="2020-07" db="EMBL/GenBank/DDBJ databases">
        <title>The High-quality genome of the commercially important snow crab, Chionoecetes opilio.</title>
        <authorList>
            <person name="Jeong J.-H."/>
            <person name="Ryu S."/>
        </authorList>
    </citation>
    <scope>NUCLEOTIDE SEQUENCE</scope>
    <source>
        <strain evidence="3">MADBK_172401_WGS</strain>
        <tissue evidence="3">Digestive gland</tissue>
    </source>
</reference>
<comment type="caution">
    <text evidence="3">The sequence shown here is derived from an EMBL/GenBank/DDBJ whole genome shotgun (WGS) entry which is preliminary data.</text>
</comment>
<evidence type="ECO:0000313" key="4">
    <source>
        <dbReference type="Proteomes" id="UP000770661"/>
    </source>
</evidence>
<feature type="transmembrane region" description="Helical" evidence="2">
    <location>
        <begin position="7"/>
        <end position="26"/>
    </location>
</feature>
<keyword evidence="4" id="KW-1185">Reference proteome</keyword>
<keyword evidence="2" id="KW-1133">Transmembrane helix</keyword>
<sequence>MKTSLGYNLVLCLVFALLMVLLYYQYSPTAGIFGVIIPVFLICLWLSWCLNFRKYSSAEQVVWSLQGHRVMTLLLVSLGVPGAVMDLHRHVPSPTRNLPPPRGDAPPSHAASCSSLGPGGSSGLEDIHTRVTFRTPRHECATCTVRQWEEDWRRLQRCPEQKDGRF</sequence>